<dbReference type="PRINTS" id="PR00406">
    <property type="entry name" value="CYTB5RDTASE"/>
</dbReference>
<dbReference type="GO" id="GO:0016491">
    <property type="term" value="F:oxidoreductase activity"/>
    <property type="evidence" value="ECO:0007669"/>
    <property type="project" value="InterPro"/>
</dbReference>
<dbReference type="InterPro" id="IPR017927">
    <property type="entry name" value="FAD-bd_FR_type"/>
</dbReference>
<dbReference type="InterPro" id="IPR001709">
    <property type="entry name" value="Flavoprot_Pyr_Nucl_cyt_Rdtase"/>
</dbReference>
<evidence type="ECO:0000259" key="1">
    <source>
        <dbReference type="PROSITE" id="PS51384"/>
    </source>
</evidence>
<dbReference type="Gene3D" id="3.40.50.80">
    <property type="entry name" value="Nucleotide-binding domain of ferredoxin-NADP reductase (FNR) module"/>
    <property type="match status" value="1"/>
</dbReference>
<reference evidence="2" key="2">
    <citation type="journal article" date="2014" name="ISME J.">
        <title>Microbial stratification in low pH oxic and suboxic macroscopic growths along an acid mine drainage.</title>
        <authorList>
            <person name="Mendez-Garcia C."/>
            <person name="Mesa V."/>
            <person name="Sprenger R.R."/>
            <person name="Richter M."/>
            <person name="Diez M.S."/>
            <person name="Solano J."/>
            <person name="Bargiela R."/>
            <person name="Golyshina O.V."/>
            <person name="Manteca A."/>
            <person name="Ramos J.L."/>
            <person name="Gallego J.R."/>
            <person name="Llorente I."/>
            <person name="Martins Dos Santos V.A."/>
            <person name="Jensen O.N."/>
            <person name="Pelaez A.I."/>
            <person name="Sanchez J."/>
            <person name="Ferrer M."/>
        </authorList>
    </citation>
    <scope>NUCLEOTIDE SEQUENCE</scope>
</reference>
<dbReference type="Pfam" id="PF10418">
    <property type="entry name" value="DHODB_Fe-S_bind"/>
    <property type="match status" value="1"/>
</dbReference>
<dbReference type="SUPFAM" id="SSF52343">
    <property type="entry name" value="Ferredoxin reductase-like, C-terminal NADP-linked domain"/>
    <property type="match status" value="1"/>
</dbReference>
<dbReference type="GO" id="GO:0050660">
    <property type="term" value="F:flavin adenine dinucleotide binding"/>
    <property type="evidence" value="ECO:0007669"/>
    <property type="project" value="InterPro"/>
</dbReference>
<dbReference type="PRINTS" id="PR00371">
    <property type="entry name" value="FPNCR"/>
</dbReference>
<dbReference type="InterPro" id="IPR017938">
    <property type="entry name" value="Riboflavin_synthase-like_b-brl"/>
</dbReference>
<dbReference type="GO" id="GO:0051537">
    <property type="term" value="F:2 iron, 2 sulfur cluster binding"/>
    <property type="evidence" value="ECO:0007669"/>
    <property type="project" value="InterPro"/>
</dbReference>
<organism evidence="2">
    <name type="scientific">mine drainage metagenome</name>
    <dbReference type="NCBI Taxonomy" id="410659"/>
    <lineage>
        <taxon>unclassified sequences</taxon>
        <taxon>metagenomes</taxon>
        <taxon>ecological metagenomes</taxon>
    </lineage>
</organism>
<reference evidence="2" key="1">
    <citation type="submission" date="2013-08" db="EMBL/GenBank/DDBJ databases">
        <authorList>
            <person name="Mendez C."/>
            <person name="Richter M."/>
            <person name="Ferrer M."/>
            <person name="Sanchez J."/>
        </authorList>
    </citation>
    <scope>NUCLEOTIDE SEQUENCE</scope>
</reference>
<feature type="domain" description="FAD-binding FR-type" evidence="1">
    <location>
        <begin position="1"/>
        <end position="98"/>
    </location>
</feature>
<accession>T0ZIE2</accession>
<dbReference type="AlphaFoldDB" id="T0ZIE2"/>
<dbReference type="PIRSF" id="PIRSF006816">
    <property type="entry name" value="Cyc3_hyd_g"/>
    <property type="match status" value="1"/>
</dbReference>
<gene>
    <name evidence="2" type="ORF">B1A_20630</name>
</gene>
<dbReference type="Gene3D" id="2.40.30.10">
    <property type="entry name" value="Translation factors"/>
    <property type="match status" value="1"/>
</dbReference>
<dbReference type="InterPro" id="IPR039261">
    <property type="entry name" value="FNR_nucleotide-bd"/>
</dbReference>
<dbReference type="PANTHER" id="PTHR43513">
    <property type="entry name" value="DIHYDROOROTATE DEHYDROGENASE B (NAD(+)), ELECTRON TRANSFER SUBUNIT"/>
    <property type="match status" value="1"/>
</dbReference>
<dbReference type="InterPro" id="IPR019480">
    <property type="entry name" value="Dihydroorotate_DH_Fe-S-bd"/>
</dbReference>
<dbReference type="SUPFAM" id="SSF63380">
    <property type="entry name" value="Riboflavin synthase domain-like"/>
    <property type="match status" value="1"/>
</dbReference>
<evidence type="ECO:0000313" key="2">
    <source>
        <dbReference type="EMBL" id="EQD29590.1"/>
    </source>
</evidence>
<name>T0ZIE2_9ZZZZ</name>
<dbReference type="CDD" id="cd06221">
    <property type="entry name" value="sulfite_reductase_like"/>
    <property type="match status" value="1"/>
</dbReference>
<dbReference type="InterPro" id="IPR001433">
    <property type="entry name" value="OxRdtase_FAD/NAD-bd"/>
</dbReference>
<dbReference type="EMBL" id="AUZX01015231">
    <property type="protein sequence ID" value="EQD29590.1"/>
    <property type="molecule type" value="Genomic_DNA"/>
</dbReference>
<dbReference type="GO" id="GO:0006221">
    <property type="term" value="P:pyrimidine nucleotide biosynthetic process"/>
    <property type="evidence" value="ECO:0007669"/>
    <property type="project" value="InterPro"/>
</dbReference>
<dbReference type="PROSITE" id="PS51384">
    <property type="entry name" value="FAD_FR"/>
    <property type="match status" value="1"/>
</dbReference>
<comment type="caution">
    <text evidence="2">The sequence shown here is derived from an EMBL/GenBank/DDBJ whole genome shotgun (WGS) entry which is preliminary data.</text>
</comment>
<sequence length="270" mass="28824">MVPSVARVRGHSLDAPEVWTLEIEASGASIAPGTPGQFNMLTAFGIGEIPVSLSGDPADTGRLIHTVRAVGAVSSALAALAEDAPLGVRGPFGRGWPLDEALGRDLLLVAGGLGLAPMRPVIYRILAERARYGRISLLYGTRTPGDVLFRHQLESWRRDGHLDIDVTVDHASAGWHGYVGVVTSLIERRRLERARTLAFVCGPEVMMRFAAAALGAAGIAESSIYLSMERNMKCAVGLCGHCQLGGALICRDGPVLPYARLRPLLCIREL</sequence>
<dbReference type="InterPro" id="IPR050353">
    <property type="entry name" value="PyrK_electron_transfer"/>
</dbReference>
<dbReference type="Pfam" id="PF00175">
    <property type="entry name" value="NAD_binding_1"/>
    <property type="match status" value="1"/>
</dbReference>
<protein>
    <submittedName>
        <fullName evidence="2">Oxidoreductase FAD/NAD(P)-binding subunit</fullName>
    </submittedName>
</protein>
<dbReference type="PANTHER" id="PTHR43513:SF1">
    <property type="entry name" value="ANAEROBIC SULFITE REDUCTASE SUBUNIT B"/>
    <property type="match status" value="1"/>
</dbReference>
<dbReference type="InterPro" id="IPR012165">
    <property type="entry name" value="Cyt_c3_hydrogenase_gsu"/>
</dbReference>
<proteinExistence type="predicted"/>